<name>A0A078IR56_BRANA</name>
<proteinExistence type="predicted"/>
<reference evidence="2 3" key="1">
    <citation type="journal article" date="2014" name="Science">
        <title>Plant genetics. Early allopolyploid evolution in the post-Neolithic Brassica napus oilseed genome.</title>
        <authorList>
            <person name="Chalhoub B."/>
            <person name="Denoeud F."/>
            <person name="Liu S."/>
            <person name="Parkin I.A."/>
            <person name="Tang H."/>
            <person name="Wang X."/>
            <person name="Chiquet J."/>
            <person name="Belcram H."/>
            <person name="Tong C."/>
            <person name="Samans B."/>
            <person name="Correa M."/>
            <person name="Da Silva C."/>
            <person name="Just J."/>
            <person name="Falentin C."/>
            <person name="Koh C.S."/>
            <person name="Le Clainche I."/>
            <person name="Bernard M."/>
            <person name="Bento P."/>
            <person name="Noel B."/>
            <person name="Labadie K."/>
            <person name="Alberti A."/>
            <person name="Charles M."/>
            <person name="Arnaud D."/>
            <person name="Guo H."/>
            <person name="Daviaud C."/>
            <person name="Alamery S."/>
            <person name="Jabbari K."/>
            <person name="Zhao M."/>
            <person name="Edger P.P."/>
            <person name="Chelaifa H."/>
            <person name="Tack D."/>
            <person name="Lassalle G."/>
            <person name="Mestiri I."/>
            <person name="Schnel N."/>
            <person name="Le Paslier M.C."/>
            <person name="Fan G."/>
            <person name="Renault V."/>
            <person name="Bayer P.E."/>
            <person name="Golicz A.A."/>
            <person name="Manoli S."/>
            <person name="Lee T.H."/>
            <person name="Thi V.H."/>
            <person name="Chalabi S."/>
            <person name="Hu Q."/>
            <person name="Fan C."/>
            <person name="Tollenaere R."/>
            <person name="Lu Y."/>
            <person name="Battail C."/>
            <person name="Shen J."/>
            <person name="Sidebottom C.H."/>
            <person name="Wang X."/>
            <person name="Canaguier A."/>
            <person name="Chauveau A."/>
            <person name="Berard A."/>
            <person name="Deniot G."/>
            <person name="Guan M."/>
            <person name="Liu Z."/>
            <person name="Sun F."/>
            <person name="Lim Y.P."/>
            <person name="Lyons E."/>
            <person name="Town C.D."/>
            <person name="Bancroft I."/>
            <person name="Wang X."/>
            <person name="Meng J."/>
            <person name="Ma J."/>
            <person name="Pires J.C."/>
            <person name="King G.J."/>
            <person name="Brunel D."/>
            <person name="Delourme R."/>
            <person name="Renard M."/>
            <person name="Aury J.M."/>
            <person name="Adams K.L."/>
            <person name="Batley J."/>
            <person name="Snowdon R.J."/>
            <person name="Tost J."/>
            <person name="Edwards D."/>
            <person name="Zhou Y."/>
            <person name="Hua W."/>
            <person name="Sharpe A.G."/>
            <person name="Paterson A.H."/>
            <person name="Guan C."/>
            <person name="Wincker P."/>
        </authorList>
    </citation>
    <scope>NUCLEOTIDE SEQUENCE [LARGE SCALE GENOMIC DNA]</scope>
    <source>
        <strain evidence="3">cv. Darmor-bzh</strain>
    </source>
</reference>
<feature type="signal peptide" evidence="1">
    <location>
        <begin position="1"/>
        <end position="26"/>
    </location>
</feature>
<keyword evidence="1" id="KW-0732">Signal</keyword>
<evidence type="ECO:0000313" key="3">
    <source>
        <dbReference type="Proteomes" id="UP000028999"/>
    </source>
</evidence>
<evidence type="ECO:0000313" key="2">
    <source>
        <dbReference type="EMBL" id="CDY51558.1"/>
    </source>
</evidence>
<dbReference type="Gramene" id="CDY51558">
    <property type="protein sequence ID" value="CDY51558"/>
    <property type="gene ID" value="GSBRNA2T00003740001"/>
</dbReference>
<sequence>MISKTTFICVFMFSLFALHQFRQLDAGEILISSKINLPPKCIPYNCGGHHCWCCKNNPVPDQCFKALEDCNSNHKCPYPKF</sequence>
<dbReference type="EMBL" id="LK033005">
    <property type="protein sequence ID" value="CDY51558.1"/>
    <property type="molecule type" value="Genomic_DNA"/>
</dbReference>
<dbReference type="PaxDb" id="3708-A0A078IR56"/>
<protein>
    <submittedName>
        <fullName evidence="2">BnaC03g73040D protein</fullName>
    </submittedName>
</protein>
<organism evidence="2 3">
    <name type="scientific">Brassica napus</name>
    <name type="common">Rape</name>
    <dbReference type="NCBI Taxonomy" id="3708"/>
    <lineage>
        <taxon>Eukaryota</taxon>
        <taxon>Viridiplantae</taxon>
        <taxon>Streptophyta</taxon>
        <taxon>Embryophyta</taxon>
        <taxon>Tracheophyta</taxon>
        <taxon>Spermatophyta</taxon>
        <taxon>Magnoliopsida</taxon>
        <taxon>eudicotyledons</taxon>
        <taxon>Gunneridae</taxon>
        <taxon>Pentapetalae</taxon>
        <taxon>rosids</taxon>
        <taxon>malvids</taxon>
        <taxon>Brassicales</taxon>
        <taxon>Brassicaceae</taxon>
        <taxon>Brassiceae</taxon>
        <taxon>Brassica</taxon>
    </lineage>
</organism>
<keyword evidence="3" id="KW-1185">Reference proteome</keyword>
<evidence type="ECO:0000256" key="1">
    <source>
        <dbReference type="SAM" id="SignalP"/>
    </source>
</evidence>
<gene>
    <name evidence="2" type="primary">BnaC03g73040D</name>
    <name evidence="2" type="ORF">GSBRNA2T00003740001</name>
</gene>
<accession>A0A078IR56</accession>
<dbReference type="AlphaFoldDB" id="A0A078IR56"/>
<feature type="chain" id="PRO_5044539791" evidence="1">
    <location>
        <begin position="27"/>
        <end position="81"/>
    </location>
</feature>
<dbReference type="Proteomes" id="UP000028999">
    <property type="component" value="Unassembled WGS sequence"/>
</dbReference>